<evidence type="ECO:0000256" key="1">
    <source>
        <dbReference type="SAM" id="MobiDB-lite"/>
    </source>
</evidence>
<dbReference type="Gene3D" id="2.60.120.340">
    <property type="entry name" value="Nucleoplasmin core domain"/>
    <property type="match status" value="1"/>
</dbReference>
<sequence length="59" mass="6538">QISLKGLELVPPVTFILKSGAGPVHLSGQHITLEEDAKSEAYEEEIWEEDLDDDDDEDA</sequence>
<dbReference type="InterPro" id="IPR036824">
    <property type="entry name" value="Nucleoplasmin_core_dom_sf"/>
</dbReference>
<feature type="domain" description="Nucleoplasmin core" evidence="2">
    <location>
        <begin position="1"/>
        <end position="31"/>
    </location>
</feature>
<dbReference type="Proteomes" id="UP000054232">
    <property type="component" value="Unassembled WGS sequence"/>
</dbReference>
<feature type="compositionally biased region" description="Acidic residues" evidence="1">
    <location>
        <begin position="42"/>
        <end position="59"/>
    </location>
</feature>
<evidence type="ECO:0000259" key="2">
    <source>
        <dbReference type="Pfam" id="PF03066"/>
    </source>
</evidence>
<keyword evidence="4" id="KW-1185">Reference proteome</keyword>
<name>A0A093IQS0_EURHL</name>
<proteinExistence type="predicted"/>
<protein>
    <submittedName>
        <fullName evidence="3">Nucleoplasmin</fullName>
    </submittedName>
</protein>
<evidence type="ECO:0000313" key="4">
    <source>
        <dbReference type="Proteomes" id="UP000054232"/>
    </source>
</evidence>
<dbReference type="SUPFAM" id="SSF69203">
    <property type="entry name" value="Nucleoplasmin-like core domain"/>
    <property type="match status" value="1"/>
</dbReference>
<feature type="non-terminal residue" evidence="3">
    <location>
        <position position="1"/>
    </location>
</feature>
<dbReference type="AlphaFoldDB" id="A0A093IQS0"/>
<gene>
    <name evidence="3" type="ORF">N326_03944</name>
</gene>
<dbReference type="Pfam" id="PF03066">
    <property type="entry name" value="Nucleoplasmin"/>
    <property type="match status" value="1"/>
</dbReference>
<organism evidence="3 4">
    <name type="scientific">Eurypyga helias</name>
    <name type="common">Sunbittern</name>
    <name type="synonym">Ardea helias</name>
    <dbReference type="NCBI Taxonomy" id="54383"/>
    <lineage>
        <taxon>Eukaryota</taxon>
        <taxon>Metazoa</taxon>
        <taxon>Chordata</taxon>
        <taxon>Craniata</taxon>
        <taxon>Vertebrata</taxon>
        <taxon>Euteleostomi</taxon>
        <taxon>Archelosauria</taxon>
        <taxon>Archosauria</taxon>
        <taxon>Dinosauria</taxon>
        <taxon>Saurischia</taxon>
        <taxon>Theropoda</taxon>
        <taxon>Coelurosauria</taxon>
        <taxon>Aves</taxon>
        <taxon>Neognathae</taxon>
        <taxon>Neoaves</taxon>
        <taxon>Phaethontimorphae</taxon>
        <taxon>Eurypygiformes</taxon>
        <taxon>Eurypygidae</taxon>
        <taxon>Eurypyga</taxon>
    </lineage>
</organism>
<dbReference type="EMBL" id="KK561983">
    <property type="protein sequence ID" value="KFW01972.1"/>
    <property type="molecule type" value="Genomic_DNA"/>
</dbReference>
<feature type="non-terminal residue" evidence="3">
    <location>
        <position position="59"/>
    </location>
</feature>
<dbReference type="InterPro" id="IPR024057">
    <property type="entry name" value="Nucleoplasmin_core_dom"/>
</dbReference>
<accession>A0A093IQS0</accession>
<feature type="region of interest" description="Disordered" evidence="1">
    <location>
        <begin position="35"/>
        <end position="59"/>
    </location>
</feature>
<reference evidence="3 4" key="1">
    <citation type="submission" date="2014-04" db="EMBL/GenBank/DDBJ databases">
        <title>Genome evolution of avian class.</title>
        <authorList>
            <person name="Zhang G."/>
            <person name="Li C."/>
        </authorList>
    </citation>
    <scope>NUCLEOTIDE SEQUENCE [LARGE SCALE GENOMIC DNA]</scope>
    <source>
        <strain evidence="3">BGI_N326</strain>
    </source>
</reference>
<evidence type="ECO:0000313" key="3">
    <source>
        <dbReference type="EMBL" id="KFW01972.1"/>
    </source>
</evidence>